<feature type="transmembrane region" description="Helical" evidence="14">
    <location>
        <begin position="291"/>
        <end position="308"/>
    </location>
</feature>
<evidence type="ECO:0000256" key="7">
    <source>
        <dbReference type="ARBA" id="ARBA00022833"/>
    </source>
</evidence>
<dbReference type="Gene3D" id="3.30.2010.10">
    <property type="entry name" value="Metalloproteases ('zincins'), catalytic domain"/>
    <property type="match status" value="1"/>
</dbReference>
<dbReference type="Pfam" id="PF16491">
    <property type="entry name" value="Peptidase_M48_N"/>
    <property type="match status" value="1"/>
</dbReference>
<keyword evidence="4 12" id="KW-0479">Metal-binding</keyword>
<feature type="transmembrane region" description="Helical" evidence="14">
    <location>
        <begin position="94"/>
        <end position="116"/>
    </location>
</feature>
<dbReference type="PANTHER" id="PTHR10120">
    <property type="entry name" value="CAAX PRENYL PROTEASE 1"/>
    <property type="match status" value="1"/>
</dbReference>
<feature type="transmembrane region" description="Helical" evidence="14">
    <location>
        <begin position="150"/>
        <end position="168"/>
    </location>
</feature>
<protein>
    <submittedName>
        <fullName evidence="17">Peptidase M48</fullName>
    </submittedName>
</protein>
<comment type="cofactor">
    <cofactor evidence="12 13">
        <name>Zn(2+)</name>
        <dbReference type="ChEBI" id="CHEBI:29105"/>
    </cofactor>
    <text evidence="12 13">Binds 1 zinc ion per subunit.</text>
</comment>
<keyword evidence="5 13" id="KW-0378">Hydrolase</keyword>
<reference evidence="17 18" key="1">
    <citation type="journal article" date="2016" name="Nat. Commun.">
        <title>Thousands of microbial genomes shed light on interconnected biogeochemical processes in an aquifer system.</title>
        <authorList>
            <person name="Anantharaman K."/>
            <person name="Brown C.T."/>
            <person name="Hug L.A."/>
            <person name="Sharon I."/>
            <person name="Castelle C.J."/>
            <person name="Probst A.J."/>
            <person name="Thomas B.C."/>
            <person name="Singh A."/>
            <person name="Wilkins M.J."/>
            <person name="Karaoz U."/>
            <person name="Brodie E.L."/>
            <person name="Williams K.H."/>
            <person name="Hubbard S.S."/>
            <person name="Banfield J.F."/>
        </authorList>
    </citation>
    <scope>NUCLEOTIDE SEQUENCE [LARGE SCALE GENOMIC DNA]</scope>
</reference>
<evidence type="ECO:0000256" key="6">
    <source>
        <dbReference type="ARBA" id="ARBA00022824"/>
    </source>
</evidence>
<evidence type="ECO:0000256" key="13">
    <source>
        <dbReference type="RuleBase" id="RU003983"/>
    </source>
</evidence>
<accession>A0A1F6TFH8</accession>
<evidence type="ECO:0000256" key="8">
    <source>
        <dbReference type="ARBA" id="ARBA00022989"/>
    </source>
</evidence>
<keyword evidence="10 14" id="KW-0472">Membrane</keyword>
<comment type="similarity">
    <text evidence="13">Belongs to the peptidase M48 family.</text>
</comment>
<dbReference type="FunFam" id="3.30.2010.10:FF:000002">
    <property type="entry name" value="CAAX prenyl protease"/>
    <property type="match status" value="1"/>
</dbReference>
<feature type="active site" description="Proton donor" evidence="11">
    <location>
        <position position="359"/>
    </location>
</feature>
<gene>
    <name evidence="17" type="ORF">A2150_05450</name>
</gene>
<keyword evidence="7 12" id="KW-0862">Zinc</keyword>
<evidence type="ECO:0000256" key="2">
    <source>
        <dbReference type="ARBA" id="ARBA00022670"/>
    </source>
</evidence>
<feature type="domain" description="CAAX prenyl protease 1 N-terminal" evidence="16">
    <location>
        <begin position="27"/>
        <end position="204"/>
    </location>
</feature>
<keyword evidence="6" id="KW-0256">Endoplasmic reticulum</keyword>
<evidence type="ECO:0000256" key="9">
    <source>
        <dbReference type="ARBA" id="ARBA00023049"/>
    </source>
</evidence>
<feature type="transmembrane region" description="Helical" evidence="14">
    <location>
        <begin position="175"/>
        <end position="195"/>
    </location>
</feature>
<evidence type="ECO:0000256" key="11">
    <source>
        <dbReference type="PIRSR" id="PIRSR627057-1"/>
    </source>
</evidence>
<evidence type="ECO:0000313" key="17">
    <source>
        <dbReference type="EMBL" id="OGI43816.1"/>
    </source>
</evidence>
<feature type="active site" evidence="11">
    <location>
        <position position="278"/>
    </location>
</feature>
<feature type="transmembrane region" description="Helical" evidence="14">
    <location>
        <begin position="328"/>
        <end position="349"/>
    </location>
</feature>
<name>A0A1F6TFH8_9PROT</name>
<feature type="binding site" evidence="12">
    <location>
        <position position="277"/>
    </location>
    <ligand>
        <name>Zn(2+)</name>
        <dbReference type="ChEBI" id="CHEBI:29105"/>
        <note>catalytic</note>
    </ligand>
</feature>
<evidence type="ECO:0000313" key="18">
    <source>
        <dbReference type="Proteomes" id="UP000177925"/>
    </source>
</evidence>
<dbReference type="InterPro" id="IPR032456">
    <property type="entry name" value="Peptidase_M48_N"/>
</dbReference>
<evidence type="ECO:0000256" key="12">
    <source>
        <dbReference type="PIRSR" id="PIRSR627057-2"/>
    </source>
</evidence>
<keyword evidence="8 14" id="KW-1133">Transmembrane helix</keyword>
<dbReference type="AlphaFoldDB" id="A0A1F6TFH8"/>
<evidence type="ECO:0000256" key="4">
    <source>
        <dbReference type="ARBA" id="ARBA00022723"/>
    </source>
</evidence>
<dbReference type="InterPro" id="IPR027057">
    <property type="entry name" value="CAXX_Prtase_1"/>
</dbReference>
<evidence type="ECO:0000259" key="15">
    <source>
        <dbReference type="Pfam" id="PF01435"/>
    </source>
</evidence>
<dbReference type="CDD" id="cd07343">
    <property type="entry name" value="M48A_Zmpste24p_like"/>
    <property type="match status" value="1"/>
</dbReference>
<dbReference type="STRING" id="1817758.A2150_05450"/>
<proteinExistence type="inferred from homology"/>
<comment type="caution">
    <text evidence="17">The sequence shown here is derived from an EMBL/GenBank/DDBJ whole genome shotgun (WGS) entry which is preliminary data.</text>
</comment>
<evidence type="ECO:0000259" key="16">
    <source>
        <dbReference type="Pfam" id="PF16491"/>
    </source>
</evidence>
<feature type="domain" description="Peptidase M48" evidence="15">
    <location>
        <begin position="207"/>
        <end position="411"/>
    </location>
</feature>
<dbReference type="InterPro" id="IPR001915">
    <property type="entry name" value="Peptidase_M48"/>
</dbReference>
<feature type="binding site" evidence="12">
    <location>
        <position position="281"/>
    </location>
    <ligand>
        <name>Zn(2+)</name>
        <dbReference type="ChEBI" id="CHEBI:29105"/>
        <note>catalytic</note>
    </ligand>
</feature>
<dbReference type="Proteomes" id="UP000177925">
    <property type="component" value="Unassembled WGS sequence"/>
</dbReference>
<feature type="binding site" evidence="12">
    <location>
        <position position="355"/>
    </location>
    <ligand>
        <name>Zn(2+)</name>
        <dbReference type="ChEBI" id="CHEBI:29105"/>
        <note>catalytic</note>
    </ligand>
</feature>
<dbReference type="GO" id="GO:0071586">
    <property type="term" value="P:CAAX-box protein processing"/>
    <property type="evidence" value="ECO:0007669"/>
    <property type="project" value="InterPro"/>
</dbReference>
<keyword evidence="2 13" id="KW-0645">Protease</keyword>
<evidence type="ECO:0000256" key="5">
    <source>
        <dbReference type="ARBA" id="ARBA00022801"/>
    </source>
</evidence>
<dbReference type="GO" id="GO:0004222">
    <property type="term" value="F:metalloendopeptidase activity"/>
    <property type="evidence" value="ECO:0007669"/>
    <property type="project" value="InterPro"/>
</dbReference>
<keyword evidence="3 14" id="KW-0812">Transmembrane</keyword>
<evidence type="ECO:0000256" key="1">
    <source>
        <dbReference type="ARBA" id="ARBA00004477"/>
    </source>
</evidence>
<evidence type="ECO:0000256" key="10">
    <source>
        <dbReference type="ARBA" id="ARBA00023136"/>
    </source>
</evidence>
<evidence type="ECO:0000256" key="14">
    <source>
        <dbReference type="SAM" id="Phobius"/>
    </source>
</evidence>
<sequence length="414" mass="45639">MNGFSLVFLALLGASLATQLWLARRHLHHVAGHRGAVPAAFADKIPLSAHQKAADYTLAKVRFGRIDGLIGAALLVVWTLGGGLDLLDQAWRSFGLAPLVAGMAFILSAFLLMGLLELPASLYQTFVLEARFGFNKTTPATFVADLAKQALLVLALGTPLTAAVLWLMQQAGTFWWLYVWLLWVGFGLLMLWAYPALIAPLFNKFRPLEAGQVQARIQALLARTGFASRGIFVMDGSRRTAHGNAYFTGLGRNKRIVFFDNLLKTLVVDEIEAVLAHELGHYKRRHVVKRMLLGFAMSLAGLALLGWLSDQPWFYRGLGMSQPSTHAALVLFLMAMPVFTFFVQPLMAWGSRRHEFEADDFAAEQADARAMVSALVKLYEENASTLTPDPLYSAFYDSHPPAALRIAHLQAASR</sequence>
<dbReference type="GO" id="GO:0046872">
    <property type="term" value="F:metal ion binding"/>
    <property type="evidence" value="ECO:0007669"/>
    <property type="project" value="UniProtKB-KW"/>
</dbReference>
<evidence type="ECO:0000256" key="3">
    <source>
        <dbReference type="ARBA" id="ARBA00022692"/>
    </source>
</evidence>
<feature type="transmembrane region" description="Helical" evidence="14">
    <location>
        <begin position="68"/>
        <end position="87"/>
    </location>
</feature>
<keyword evidence="9 13" id="KW-0482">Metalloprotease</keyword>
<dbReference type="Pfam" id="PF01435">
    <property type="entry name" value="Peptidase_M48"/>
    <property type="match status" value="1"/>
</dbReference>
<comment type="subcellular location">
    <subcellularLocation>
        <location evidence="1">Endoplasmic reticulum membrane</location>
        <topology evidence="1">Multi-pass membrane protein</topology>
    </subcellularLocation>
</comment>
<dbReference type="EMBL" id="MFSS01000037">
    <property type="protein sequence ID" value="OGI43816.1"/>
    <property type="molecule type" value="Genomic_DNA"/>
</dbReference>
<organism evidence="17 18">
    <name type="scientific">Candidatus Muproteobacteria bacterium RBG_16_64_11</name>
    <dbReference type="NCBI Taxonomy" id="1817758"/>
    <lineage>
        <taxon>Bacteria</taxon>
        <taxon>Pseudomonadati</taxon>
        <taxon>Pseudomonadota</taxon>
        <taxon>Candidatus Muproteobacteria</taxon>
    </lineage>
</organism>